<dbReference type="Proteomes" id="UP001595847">
    <property type="component" value="Unassembled WGS sequence"/>
</dbReference>
<feature type="domain" description="Activator of Hsp90 ATPase homologue 1/2-like C-terminal" evidence="2">
    <location>
        <begin position="23"/>
        <end position="141"/>
    </location>
</feature>
<evidence type="ECO:0000256" key="1">
    <source>
        <dbReference type="ARBA" id="ARBA00006817"/>
    </source>
</evidence>
<dbReference type="InterPro" id="IPR013538">
    <property type="entry name" value="ASHA1/2-like_C"/>
</dbReference>
<keyword evidence="4" id="KW-1185">Reference proteome</keyword>
<protein>
    <submittedName>
        <fullName evidence="3">SRPBCC family protein</fullName>
    </submittedName>
</protein>
<dbReference type="SUPFAM" id="SSF55961">
    <property type="entry name" value="Bet v1-like"/>
    <property type="match status" value="1"/>
</dbReference>
<comment type="caution">
    <text evidence="3">The sequence shown here is derived from an EMBL/GenBank/DDBJ whole genome shotgun (WGS) entry which is preliminary data.</text>
</comment>
<gene>
    <name evidence="3" type="ORF">ACFOVU_00565</name>
</gene>
<proteinExistence type="inferred from homology"/>
<evidence type="ECO:0000313" key="3">
    <source>
        <dbReference type="EMBL" id="MFC3994389.1"/>
    </source>
</evidence>
<dbReference type="RefSeq" id="WP_378529265.1">
    <property type="nucleotide sequence ID" value="NZ_JBHSBH010000002.1"/>
</dbReference>
<dbReference type="EMBL" id="JBHSBH010000002">
    <property type="protein sequence ID" value="MFC3994389.1"/>
    <property type="molecule type" value="Genomic_DNA"/>
</dbReference>
<name>A0ABV8FEA9_9ACTN</name>
<evidence type="ECO:0000313" key="4">
    <source>
        <dbReference type="Proteomes" id="UP001595847"/>
    </source>
</evidence>
<dbReference type="Gene3D" id="3.30.530.20">
    <property type="match status" value="1"/>
</dbReference>
<sequence length="166" mass="18494">MLGTLRTLDDGRIELRFERRLGHPPAKVWRAITEPGELRHWFAQILDYDRFRFDLRAGAEIAFTPAPEFADLGTGRGTITRVDPPRLLEYTWDTETLLWELEPQGEAACLLVFTTTFRDRGSAAALGAGWHTGLDLLTRRLDGAAPGPEGAAVPDELQAAYERGFG</sequence>
<evidence type="ECO:0000259" key="2">
    <source>
        <dbReference type="Pfam" id="PF08327"/>
    </source>
</evidence>
<reference evidence="4" key="1">
    <citation type="journal article" date="2019" name="Int. J. Syst. Evol. Microbiol.">
        <title>The Global Catalogue of Microorganisms (GCM) 10K type strain sequencing project: providing services to taxonomists for standard genome sequencing and annotation.</title>
        <authorList>
            <consortium name="The Broad Institute Genomics Platform"/>
            <consortium name="The Broad Institute Genome Sequencing Center for Infectious Disease"/>
            <person name="Wu L."/>
            <person name="Ma J."/>
        </authorList>
    </citation>
    <scope>NUCLEOTIDE SEQUENCE [LARGE SCALE GENOMIC DNA]</scope>
    <source>
        <strain evidence="4">TBRC 1826</strain>
    </source>
</reference>
<comment type="similarity">
    <text evidence="1">Belongs to the AHA1 family.</text>
</comment>
<dbReference type="Pfam" id="PF08327">
    <property type="entry name" value="AHSA1"/>
    <property type="match status" value="1"/>
</dbReference>
<dbReference type="InterPro" id="IPR023393">
    <property type="entry name" value="START-like_dom_sf"/>
</dbReference>
<dbReference type="CDD" id="cd08899">
    <property type="entry name" value="SRPBCC_CalC_Aha1-like_6"/>
    <property type="match status" value="1"/>
</dbReference>
<organism evidence="3 4">
    <name type="scientific">Nocardiopsis sediminis</name>
    <dbReference type="NCBI Taxonomy" id="1778267"/>
    <lineage>
        <taxon>Bacteria</taxon>
        <taxon>Bacillati</taxon>
        <taxon>Actinomycetota</taxon>
        <taxon>Actinomycetes</taxon>
        <taxon>Streptosporangiales</taxon>
        <taxon>Nocardiopsidaceae</taxon>
        <taxon>Nocardiopsis</taxon>
    </lineage>
</organism>
<accession>A0ABV8FEA9</accession>